<dbReference type="InterPro" id="IPR028088">
    <property type="entry name" value="Spt6_HTH_DNA-bd_dom"/>
</dbReference>
<dbReference type="GO" id="GO:0034728">
    <property type="term" value="P:nucleosome organization"/>
    <property type="evidence" value="ECO:0007669"/>
    <property type="project" value="TreeGrafter"/>
</dbReference>
<evidence type="ECO:0000256" key="3">
    <source>
        <dbReference type="ARBA" id="ARBA00020248"/>
    </source>
</evidence>
<dbReference type="Pfam" id="PF14632">
    <property type="entry name" value="SPT6_acidic"/>
    <property type="match status" value="1"/>
</dbReference>
<dbReference type="Gene3D" id="1.10.10.2740">
    <property type="entry name" value="Spt6, Death-like domain"/>
    <property type="match status" value="1"/>
</dbReference>
<dbReference type="SMART" id="SM00732">
    <property type="entry name" value="YqgFc"/>
    <property type="match status" value="1"/>
</dbReference>
<dbReference type="PANTHER" id="PTHR10145">
    <property type="entry name" value="TRANSCRIPTION ELONGATION FACTOR SPT6"/>
    <property type="match status" value="1"/>
</dbReference>
<proteinExistence type="inferred from homology"/>
<dbReference type="Pfam" id="PF14633">
    <property type="entry name" value="SH2_2"/>
    <property type="match status" value="1"/>
</dbReference>
<feature type="region of interest" description="Disordered" evidence="10">
    <location>
        <begin position="231"/>
        <end position="261"/>
    </location>
</feature>
<dbReference type="SUPFAM" id="SSF55550">
    <property type="entry name" value="SH2 domain"/>
    <property type="match status" value="1"/>
</dbReference>
<dbReference type="EMBL" id="BPLQ01004404">
    <property type="protein sequence ID" value="GIY07824.1"/>
    <property type="molecule type" value="Genomic_DNA"/>
</dbReference>
<dbReference type="FunFam" id="3.30.505.10:FF:000030">
    <property type="entry name" value="Transcription elongation factor spt6"/>
    <property type="match status" value="1"/>
</dbReference>
<dbReference type="InterPro" id="IPR017072">
    <property type="entry name" value="TF_Spt6"/>
</dbReference>
<comment type="subcellular location">
    <subcellularLocation>
        <location evidence="1">Nucleus</location>
    </subcellularLocation>
</comment>
<dbReference type="GO" id="GO:0031491">
    <property type="term" value="F:nucleosome binding"/>
    <property type="evidence" value="ECO:0007669"/>
    <property type="project" value="TreeGrafter"/>
</dbReference>
<dbReference type="GO" id="GO:0003677">
    <property type="term" value="F:DNA binding"/>
    <property type="evidence" value="ECO:0007669"/>
    <property type="project" value="InterPro"/>
</dbReference>
<evidence type="ECO:0000259" key="11">
    <source>
        <dbReference type="PROSITE" id="PS50001"/>
    </source>
</evidence>
<gene>
    <name evidence="13" type="primary">SUPT6H</name>
    <name evidence="13" type="ORF">CDAR_379821</name>
</gene>
<dbReference type="PROSITE" id="PS50001">
    <property type="entry name" value="SH2"/>
    <property type="match status" value="1"/>
</dbReference>
<keyword evidence="13" id="KW-0648">Protein biosynthesis</keyword>
<dbReference type="InterPro" id="IPR012337">
    <property type="entry name" value="RNaseH-like_sf"/>
</dbReference>
<evidence type="ECO:0000256" key="6">
    <source>
        <dbReference type="ARBA" id="ARBA00023186"/>
    </source>
</evidence>
<dbReference type="InterPro" id="IPR036860">
    <property type="entry name" value="SH2_dom_sf"/>
</dbReference>
<dbReference type="InterPro" id="IPR010994">
    <property type="entry name" value="RuvA_2-like"/>
</dbReference>
<reference evidence="13 14" key="1">
    <citation type="submission" date="2021-06" db="EMBL/GenBank/DDBJ databases">
        <title>Caerostris darwini draft genome.</title>
        <authorList>
            <person name="Kono N."/>
            <person name="Arakawa K."/>
        </authorList>
    </citation>
    <scope>NUCLEOTIDE SEQUENCE [LARGE SCALE GENOMIC DNA]</scope>
</reference>
<dbReference type="SUPFAM" id="SSF158832">
    <property type="entry name" value="Tex N-terminal region-like"/>
    <property type="match status" value="1"/>
</dbReference>
<dbReference type="FunFam" id="1.10.3500.10:FF:000006">
    <property type="entry name" value="Transcription elongation factor spt6"/>
    <property type="match status" value="1"/>
</dbReference>
<dbReference type="SUPFAM" id="SSF53098">
    <property type="entry name" value="Ribonuclease H-like"/>
    <property type="match status" value="1"/>
</dbReference>
<dbReference type="SUPFAM" id="SSF47781">
    <property type="entry name" value="RuvA domain 2-like"/>
    <property type="match status" value="1"/>
</dbReference>
<dbReference type="Pfam" id="PF14641">
    <property type="entry name" value="HTH_44"/>
    <property type="match status" value="1"/>
</dbReference>
<dbReference type="InterPro" id="IPR035019">
    <property type="entry name" value="Spt6_SH2_N"/>
</dbReference>
<sequence>RVVLVDEQRIKSLKKFGKMADFVESEAEESDEEVIGRKRKPVDDEEEDDEEDDEEQLREEMKDLINDDEEEDDENKEDSEDDIGHKRKKRHVDYDDALEDEDYDLLEENLGVKVQRKKKFKRLRRIEDEESDNEEADDREVDDREAIANELFEGDDMEVDEEGSRLPTYDTQEGLEESEGESDESDFIVDDDGQPISKGKKKKHIKYTDAALQEAQEIFGVDFDYKDFEQEEDEYGEDEIEEDYEEEDEEEGGEVRQRRKKGSRKYGTRKSIFEVFEPSEIERSHLTDLDNDIRLADIPERFQLRGVPVTKADDDEIAEEAEWIFKQAFSINTISIQEGEHAGTGHQPIAGRKNPSAVGKIREALKFIRNELFEVPFIAFYRKESVEPDLNINDLWTVYRFDEKWCQLRTRKNNLAKLFEKMQQYQCDIIMADPDKPIAEGMRTLDHSDILRLKKAQTVEEVQDCYAHFMLYYGHDVPAMKESLKKKASKEKELETEQEVEPETETKVKHVPHRNTYAVCKETGIDGLAKKFGLTAEQFAENLRDNYQRHEVDQYPVEPKEVASDYICKRFSTAEDCLKAARYMVATQLSREPAGRKCVRQTYFERAKLNVTPTKKGLKEIDENHPCFSFKYLKYKPIMDLRGDQFLKLHMAERDGFLTMNIVIDKPDGNDGRPRYIDEIKNLYERDEFSKNVQEWNVQRMQALEMAIVSILYPTFQKELRMRLLNEAKEGVIKACCRKLYNWLKVAPYQIDPQVEDEDDFDTREGVRVLSISYSPERDVPAFCALLDGDGEVVEYLRLPHLLKRRNAWREDERMLKEKDLNSLRNILLSKKPHVVVVAGESREALMVVEDVKSVINDLIDSEGFPPINVELMDNELGVLYMNSNKGENDFRDYPPLLRQAISLGRRLQDPLLEFSQLCSADEDILCLKYHPLQGEVNKDDLLYALYLEFVNRTNEVGVDLNRAVQFSHTANIVQFICAFGPRKAAFIIKLLKSHNKQLESRAMLVTFCKIGPKVFINCSGFIKIDTASLVDSTESYIEVLDSSRVHPEGSEWARKMAVDALEYDDTSEDVNPAGALEEILENPEKLKDLDLDAFAEELERQGYGNKSITLYDIRAELNHRYKDLRTPYKPPNGEEIFNMLTKEVPETFYIGKMIFVTVTGIARRKARKDQLENANPIRNEESRLWQCPFCLRKDFPELSDVWSHFDSESCPGQAMGVRVRMDNGISGFIPTKMLSDKHVSNPEDRVKIGMTLHARVTKIDIERFAVDLTSKTSDLADKNNEWRPPKDQYFDYEAEEKDTKTEVDIAKKQNRQVYLKRVIVHPSFKNVGFPEAEKLLKDMDQGDVIIRPSSKGKDHLTVSWKVADDITQHIDVKEEGKENDFSLGHSLLIDGDSFEDLDEIIARHIQPMAGYARDLLNFRYYTAANGGKKEDMEKVLCEEKKKAPSKIHYYISASKQWPGKFLLSYLPRNKVRHEFVTCTPDGLKYRSKIFRSVNSLFRWFKDHFRDPIPGTTPAMSVRTPMGQSSYIGNTPSINLATLDPQAIQRAAANLPSHVFSALSQVAGQTPGAFHGASAYAAGYSGGYGYAQPYTPSQPMATPMAITPSYHAIPTPAHSQVPTPRYSQTPQQNWQHPTQTPSRSTPKSSGTTTQDWKRMAEQWAKKSQENMNRSTPRTPAHGSPSPMVMESTPADATPLIDEF</sequence>
<keyword evidence="9" id="KW-0727">SH2 domain</keyword>
<evidence type="ECO:0000313" key="14">
    <source>
        <dbReference type="Proteomes" id="UP001054837"/>
    </source>
</evidence>
<dbReference type="GO" id="GO:0140673">
    <property type="term" value="P:transcription elongation-coupled chromatin remodeling"/>
    <property type="evidence" value="ECO:0007669"/>
    <property type="project" value="InterPro"/>
</dbReference>
<dbReference type="FunFam" id="1.10.10.650:FF:000002">
    <property type="entry name" value="Transcription elongation factor spt6"/>
    <property type="match status" value="1"/>
</dbReference>
<feature type="compositionally biased region" description="Basic residues" evidence="10">
    <location>
        <begin position="114"/>
        <end position="124"/>
    </location>
</feature>
<feature type="domain" description="SH2" evidence="11">
    <location>
        <begin position="1314"/>
        <end position="1425"/>
    </location>
</feature>
<dbReference type="InterPro" id="IPR055179">
    <property type="entry name" value="Tex-like_central_region"/>
</dbReference>
<dbReference type="Pfam" id="PF00575">
    <property type="entry name" value="S1"/>
    <property type="match status" value="1"/>
</dbReference>
<feature type="compositionally biased region" description="Acidic residues" evidence="10">
    <location>
        <begin position="95"/>
        <end position="107"/>
    </location>
</feature>
<dbReference type="GO" id="GO:0003746">
    <property type="term" value="F:translation elongation factor activity"/>
    <property type="evidence" value="ECO:0007669"/>
    <property type="project" value="UniProtKB-KW"/>
</dbReference>
<feature type="compositionally biased region" description="Acidic residues" evidence="10">
    <location>
        <begin position="173"/>
        <end position="193"/>
    </location>
</feature>
<feature type="compositionally biased region" description="Acidic residues" evidence="10">
    <location>
        <begin position="23"/>
        <end position="33"/>
    </location>
</feature>
<keyword evidence="14" id="KW-1185">Reference proteome</keyword>
<dbReference type="InterPro" id="IPR035018">
    <property type="entry name" value="Spt6_SH2_C"/>
</dbReference>
<keyword evidence="13" id="KW-0251">Elongation factor</keyword>
<evidence type="ECO:0000256" key="2">
    <source>
        <dbReference type="ARBA" id="ARBA00009253"/>
    </source>
</evidence>
<dbReference type="FunFam" id="2.40.50.140:FF:000494">
    <property type="entry name" value="Suppressor of Ty 6 homolog"/>
    <property type="match status" value="1"/>
</dbReference>
<dbReference type="CDD" id="cd09918">
    <property type="entry name" value="SH2_Nterm_SPT6_like"/>
    <property type="match status" value="1"/>
</dbReference>
<dbReference type="PANTHER" id="PTHR10145:SF6">
    <property type="entry name" value="TRANSCRIPTION ELONGATION FACTOR SPT6"/>
    <property type="match status" value="1"/>
</dbReference>
<feature type="non-terminal residue" evidence="13">
    <location>
        <position position="1"/>
    </location>
</feature>
<feature type="compositionally biased region" description="Polar residues" evidence="10">
    <location>
        <begin position="1613"/>
        <end position="1650"/>
    </location>
</feature>
<evidence type="ECO:0000256" key="4">
    <source>
        <dbReference type="ARBA" id="ARBA00022553"/>
    </source>
</evidence>
<dbReference type="Gene3D" id="1.10.3500.10">
    <property type="entry name" value="Tex N-terminal region-like"/>
    <property type="match status" value="1"/>
</dbReference>
<feature type="compositionally biased region" description="Acidic residues" evidence="10">
    <location>
        <begin position="152"/>
        <end position="161"/>
    </location>
</feature>
<dbReference type="FunFam" id="3.30.505.10:FF:000089">
    <property type="entry name" value="Transcription elongation factor spt6"/>
    <property type="match status" value="1"/>
</dbReference>
<dbReference type="Gene3D" id="2.40.50.140">
    <property type="entry name" value="Nucleic acid-binding proteins"/>
    <property type="match status" value="1"/>
</dbReference>
<dbReference type="SUPFAM" id="SSF50249">
    <property type="entry name" value="Nucleic acid-binding proteins"/>
    <property type="match status" value="1"/>
</dbReference>
<evidence type="ECO:0000256" key="10">
    <source>
        <dbReference type="SAM" id="MobiDB-lite"/>
    </source>
</evidence>
<dbReference type="PROSITE" id="PS50126">
    <property type="entry name" value="S1"/>
    <property type="match status" value="1"/>
</dbReference>
<dbReference type="GO" id="GO:0008023">
    <property type="term" value="C:transcription elongation factor complex"/>
    <property type="evidence" value="ECO:0007669"/>
    <property type="project" value="TreeGrafter"/>
</dbReference>
<dbReference type="InterPro" id="IPR012340">
    <property type="entry name" value="NA-bd_OB-fold"/>
</dbReference>
<keyword evidence="7" id="KW-0539">Nucleus</keyword>
<keyword evidence="6" id="KW-0143">Chaperone</keyword>
<dbReference type="InterPro" id="IPR028083">
    <property type="entry name" value="Spt6_acidic_N_dom"/>
</dbReference>
<dbReference type="InterPro" id="IPR032706">
    <property type="entry name" value="Spt6_HHH"/>
</dbReference>
<evidence type="ECO:0000256" key="9">
    <source>
        <dbReference type="PROSITE-ProRule" id="PRU00191"/>
    </source>
</evidence>
<feature type="compositionally biased region" description="Acidic residues" evidence="10">
    <location>
        <begin position="66"/>
        <end position="81"/>
    </location>
</feature>
<dbReference type="Pfam" id="PF22706">
    <property type="entry name" value="Tex_central_region"/>
    <property type="match status" value="1"/>
</dbReference>
<dbReference type="Proteomes" id="UP001054837">
    <property type="component" value="Unassembled WGS sequence"/>
</dbReference>
<organism evidence="13 14">
    <name type="scientific">Caerostris darwini</name>
    <dbReference type="NCBI Taxonomy" id="1538125"/>
    <lineage>
        <taxon>Eukaryota</taxon>
        <taxon>Metazoa</taxon>
        <taxon>Ecdysozoa</taxon>
        <taxon>Arthropoda</taxon>
        <taxon>Chelicerata</taxon>
        <taxon>Arachnida</taxon>
        <taxon>Araneae</taxon>
        <taxon>Araneomorphae</taxon>
        <taxon>Entelegynae</taxon>
        <taxon>Araneoidea</taxon>
        <taxon>Araneidae</taxon>
        <taxon>Caerostris</taxon>
    </lineage>
</organism>
<name>A0AAV4QHS9_9ARAC</name>
<dbReference type="Gene3D" id="3.30.505.10">
    <property type="entry name" value="SH2 domain"/>
    <property type="match status" value="2"/>
</dbReference>
<protein>
    <recommendedName>
        <fullName evidence="3">Transcription elongation factor SPT6</fullName>
    </recommendedName>
    <alternativeName>
        <fullName evidence="8">Transcription elongation factor spt6</fullName>
    </alternativeName>
</protein>
<keyword evidence="4" id="KW-0597">Phosphoprotein</keyword>
<dbReference type="InterPro" id="IPR028231">
    <property type="entry name" value="Spt6_YqgF"/>
</dbReference>
<dbReference type="PIRSF" id="PIRSF036947">
    <property type="entry name" value="Spt6"/>
    <property type="match status" value="1"/>
</dbReference>
<feature type="compositionally biased region" description="Acidic residues" evidence="10">
    <location>
        <begin position="43"/>
        <end position="57"/>
    </location>
</feature>
<comment type="caution">
    <text evidence="13">The sequence shown here is derived from an EMBL/GenBank/DDBJ whole genome shotgun (WGS) entry which is preliminary data.</text>
</comment>
<evidence type="ECO:0000259" key="12">
    <source>
        <dbReference type="PROSITE" id="PS50126"/>
    </source>
</evidence>
<dbReference type="InterPro" id="IPR035420">
    <property type="entry name" value="Spt6_SH2"/>
</dbReference>
<dbReference type="Gene3D" id="1.10.150.850">
    <property type="entry name" value="Spt6, helix-hairpin-helix domain"/>
    <property type="match status" value="1"/>
</dbReference>
<dbReference type="SMART" id="SM00252">
    <property type="entry name" value="SH2"/>
    <property type="match status" value="1"/>
</dbReference>
<dbReference type="FunFam" id="1.10.10.2740:FF:000001">
    <property type="entry name" value="Transcription elongation factor spt6"/>
    <property type="match status" value="1"/>
</dbReference>
<keyword evidence="5" id="KW-0804">Transcription</keyword>
<dbReference type="InterPro" id="IPR006641">
    <property type="entry name" value="YqgF/RNaseH-like_dom"/>
</dbReference>
<dbReference type="Pfam" id="PF14639">
    <property type="entry name" value="YqgF"/>
    <property type="match status" value="1"/>
</dbReference>
<evidence type="ECO:0000313" key="13">
    <source>
        <dbReference type="EMBL" id="GIY07824.1"/>
    </source>
</evidence>
<dbReference type="InterPro" id="IPR037027">
    <property type="entry name" value="YqgF/RNaseH-like_dom_sf"/>
</dbReference>
<dbReference type="InterPro" id="IPR000980">
    <property type="entry name" value="SH2"/>
</dbReference>
<dbReference type="Pfam" id="PF14635">
    <property type="entry name" value="HHH_7"/>
    <property type="match status" value="1"/>
</dbReference>
<feature type="domain" description="S1 motif" evidence="12">
    <location>
        <begin position="1217"/>
        <end position="1272"/>
    </location>
</feature>
<comment type="similarity">
    <text evidence="2">Belongs to the SPT6 family.</text>
</comment>
<dbReference type="FunFam" id="3.30.420.140:FF:000004">
    <property type="entry name" value="Transcription elongation factor spt6"/>
    <property type="match status" value="1"/>
</dbReference>
<feature type="compositionally biased region" description="Basic and acidic residues" evidence="10">
    <location>
        <begin position="1651"/>
        <end position="1664"/>
    </location>
</feature>
<dbReference type="InterPro" id="IPR023323">
    <property type="entry name" value="Tex-like_dom_sf"/>
</dbReference>
<feature type="compositionally biased region" description="Acidic residues" evidence="10">
    <location>
        <begin position="128"/>
        <end position="140"/>
    </location>
</feature>
<dbReference type="CDD" id="cd09928">
    <property type="entry name" value="SH2_Cterm_SPT6_like"/>
    <property type="match status" value="1"/>
</dbReference>
<feature type="compositionally biased region" description="Acidic residues" evidence="10">
    <location>
        <begin position="231"/>
        <end position="252"/>
    </location>
</feature>
<feature type="region of interest" description="Disordered" evidence="10">
    <location>
        <begin position="1607"/>
        <end position="1699"/>
    </location>
</feature>
<evidence type="ECO:0000256" key="1">
    <source>
        <dbReference type="ARBA" id="ARBA00004123"/>
    </source>
</evidence>
<dbReference type="InterPro" id="IPR003029">
    <property type="entry name" value="S1_domain"/>
</dbReference>
<evidence type="ECO:0000256" key="8">
    <source>
        <dbReference type="ARBA" id="ARBA00070625"/>
    </source>
</evidence>
<evidence type="ECO:0000256" key="5">
    <source>
        <dbReference type="ARBA" id="ARBA00023163"/>
    </source>
</evidence>
<accession>A0AAV4QHS9</accession>
<dbReference type="Gene3D" id="3.30.420.140">
    <property type="entry name" value="YqgF/RNase H-like domain"/>
    <property type="match status" value="1"/>
</dbReference>
<feature type="region of interest" description="Disordered" evidence="10">
    <location>
        <begin position="22"/>
        <end position="204"/>
    </location>
</feature>
<dbReference type="InterPro" id="IPR042066">
    <property type="entry name" value="Spt6_death-like"/>
</dbReference>
<dbReference type="Gene3D" id="1.10.10.650">
    <property type="entry name" value="RuvA domain 2-like"/>
    <property type="match status" value="1"/>
</dbReference>
<dbReference type="GO" id="GO:0042393">
    <property type="term" value="F:histone binding"/>
    <property type="evidence" value="ECO:0007669"/>
    <property type="project" value="TreeGrafter"/>
</dbReference>
<evidence type="ECO:0000256" key="7">
    <source>
        <dbReference type="ARBA" id="ARBA00023242"/>
    </source>
</evidence>
<dbReference type="InterPro" id="IPR023319">
    <property type="entry name" value="Tex-like_HTH_dom_sf"/>
</dbReference>